<feature type="region of interest" description="Disordered" evidence="1">
    <location>
        <begin position="305"/>
        <end position="350"/>
    </location>
</feature>
<sequence length="350" mass="37085">MSWEPDKKHCSQWSRTADPRMPSSAAAVTQSSYSHALGATQPLQSQSQHLPKARATVASGASINPAMAAVAQQKARYARCPYVPPPALRRSRLHLGPTADTSGVHGGTQHIDEGHRALTQPATWSLPLQSASAQRRTSAGAGSTTRAVVNGDTTLHPLPPPPPSLHPVPPPSTEWCQALVALQERQLLCWQQLIETQQQMTHHVERLQEELRYVHEVLRHGLGTHSRTEAVVVSATDPHKRLRLEGHDHSEAATGTKSAAAVPAASAAASQRNMSAHVVRLLGESTTSTPAVVQDAAVCRDVARPAEVTQTLPSRSPAEPREGGDGGGGGAAHSQSTGDAADSEADIFML</sequence>
<dbReference type="OrthoDB" id="265159at2759"/>
<evidence type="ECO:0000256" key="1">
    <source>
        <dbReference type="SAM" id="MobiDB-lite"/>
    </source>
</evidence>
<evidence type="ECO:0000313" key="2">
    <source>
        <dbReference type="EMBL" id="CBZ27184.1"/>
    </source>
</evidence>
<dbReference type="RefSeq" id="XP_003875672.1">
    <property type="nucleotide sequence ID" value="XM_003875623.1"/>
</dbReference>
<feature type="region of interest" description="Disordered" evidence="1">
    <location>
        <begin position="1"/>
        <end position="24"/>
    </location>
</feature>
<keyword evidence="3" id="KW-1185">Reference proteome</keyword>
<feature type="compositionally biased region" description="Acidic residues" evidence="1">
    <location>
        <begin position="341"/>
        <end position="350"/>
    </location>
</feature>
<reference evidence="2 3" key="1">
    <citation type="journal article" date="2011" name="Genome Res.">
        <title>Chromosome and gene copy number variation allow major structural change between species and strains of Leishmania.</title>
        <authorList>
            <person name="Rogers M.B."/>
            <person name="Hilley J.D."/>
            <person name="Dickens N.J."/>
            <person name="Wilkes J."/>
            <person name="Bates P.A."/>
            <person name="Depledge D.P."/>
            <person name="Harris D."/>
            <person name="Her Y."/>
            <person name="Herzyk P."/>
            <person name="Imamura H."/>
            <person name="Otto T.D."/>
            <person name="Sanders M."/>
            <person name="Seeger K."/>
            <person name="Dujardin J.C."/>
            <person name="Berriman M."/>
            <person name="Smith D.F."/>
            <person name="Hertz-Fowler C."/>
            <person name="Mottram J.C."/>
        </authorList>
    </citation>
    <scope>NUCLEOTIDE SEQUENCE [LARGE SCALE GENOMIC DNA]</scope>
    <source>
        <strain evidence="2 3">MHOM/GT/2001/U1103</strain>
    </source>
</reference>
<dbReference type="VEuPathDB" id="TriTrypDB:LmxM.23.0470"/>
<evidence type="ECO:0000313" key="3">
    <source>
        <dbReference type="Proteomes" id="UP000007259"/>
    </source>
</evidence>
<dbReference type="EMBL" id="FR799576">
    <property type="protein sequence ID" value="CBZ27184.1"/>
    <property type="molecule type" value="Genomic_DNA"/>
</dbReference>
<protein>
    <submittedName>
        <fullName evidence="2">Uncharacterized protein</fullName>
    </submittedName>
</protein>
<proteinExistence type="predicted"/>
<dbReference type="GeneID" id="13454322"/>
<dbReference type="PhylomeDB" id="E9AW50"/>
<accession>E9AW50</accession>
<dbReference type="Proteomes" id="UP000007259">
    <property type="component" value="Chromosome 23"/>
</dbReference>
<dbReference type="KEGG" id="lmi:LMXM_23_0470"/>
<organism evidence="2 3">
    <name type="scientific">Leishmania mexicana (strain MHOM/GT/2001/U1103)</name>
    <dbReference type="NCBI Taxonomy" id="929439"/>
    <lineage>
        <taxon>Eukaryota</taxon>
        <taxon>Discoba</taxon>
        <taxon>Euglenozoa</taxon>
        <taxon>Kinetoplastea</taxon>
        <taxon>Metakinetoplastina</taxon>
        <taxon>Trypanosomatida</taxon>
        <taxon>Trypanosomatidae</taxon>
        <taxon>Leishmaniinae</taxon>
        <taxon>Leishmania</taxon>
    </lineage>
</organism>
<dbReference type="AlphaFoldDB" id="E9AW50"/>
<gene>
    <name evidence="2" type="ORF">LMXM_23_0470</name>
</gene>
<name>E9AW50_LEIMU</name>
<dbReference type="OMA" id="EADIFML"/>